<protein>
    <recommendedName>
        <fullName evidence="4">Pre-mRNA processing factor 4 (PRP4)-like domain-containing protein</fullName>
    </recommendedName>
</protein>
<dbReference type="PROSITE" id="PS50294">
    <property type="entry name" value="WD_REPEATS_REGION"/>
    <property type="match status" value="3"/>
</dbReference>
<dbReference type="CDD" id="cd00200">
    <property type="entry name" value="WD40"/>
    <property type="match status" value="1"/>
</dbReference>
<dbReference type="InterPro" id="IPR036285">
    <property type="entry name" value="PRP4-like_sf"/>
</dbReference>
<dbReference type="EMBL" id="CP119895">
    <property type="protein sequence ID" value="WFD27631.1"/>
    <property type="molecule type" value="Genomic_DNA"/>
</dbReference>
<dbReference type="AlphaFoldDB" id="A0AAF0ERV2"/>
<organism evidence="5 6">
    <name type="scientific">Malassezia nana</name>
    <dbReference type="NCBI Taxonomy" id="180528"/>
    <lineage>
        <taxon>Eukaryota</taxon>
        <taxon>Fungi</taxon>
        <taxon>Dikarya</taxon>
        <taxon>Basidiomycota</taxon>
        <taxon>Ustilaginomycotina</taxon>
        <taxon>Malasseziomycetes</taxon>
        <taxon>Malasseziales</taxon>
        <taxon>Malasseziaceae</taxon>
        <taxon>Malassezia</taxon>
    </lineage>
</organism>
<dbReference type="GO" id="GO:0030621">
    <property type="term" value="F:U4 snRNA binding"/>
    <property type="evidence" value="ECO:0007669"/>
    <property type="project" value="TreeGrafter"/>
</dbReference>
<dbReference type="InterPro" id="IPR014906">
    <property type="entry name" value="PRP4-like"/>
</dbReference>
<reference evidence="5" key="1">
    <citation type="submission" date="2023-03" db="EMBL/GenBank/DDBJ databases">
        <title>Mating type loci evolution in Malassezia.</title>
        <authorList>
            <person name="Coelho M.A."/>
        </authorList>
    </citation>
    <scope>NUCLEOTIDE SEQUENCE</scope>
    <source>
        <strain evidence="5">CBS 9557</strain>
    </source>
</reference>
<sequence length="470" mass="52029">MLEQRKLAQQVPVPTSDVQVRERLRQYAEPITLFGEREPDRRARLLQLLMGRHGKNALNLTHAPSAAAAPEDDDEDEEFYTEGTDDLLVARRRIAMDSLSRAKARRDLQRREARVPMQEVAQLRKQVLEPLKTWQLLGSQMAGTRPISMVRFAPNASLLATGSWSGHAALWSVPDAVQRGPTLAAHDDRLSGLAWHPRATLTQSSSALNLATGAADGNVCLWSLADERPLLRTLRGHEARVCRTAFHPMGDYLVSASFDGTWRLWDVERGMELLLQEGHSREVYAVDVHGDGSLVASGGLDAIGRLWDTRTGRTAMVLDGHAREILGLAFAPNGYHLLSASGDDTVRVWDLRTLSTVYTIPAHRSSVADVRFFTAANERPHEPAPWWADSDVSMDVDEAPASPALRRSGLYFATAGYDGLVKLWSADDWQLVHSLRGDSGKVMSVDISADGQYLASGEWGRTFKVRTHMC</sequence>
<dbReference type="SUPFAM" id="SSF50978">
    <property type="entry name" value="WD40 repeat-like"/>
    <property type="match status" value="1"/>
</dbReference>
<dbReference type="InterPro" id="IPR020472">
    <property type="entry name" value="WD40_PAC1"/>
</dbReference>
<dbReference type="Gene3D" id="2.130.10.10">
    <property type="entry name" value="YVTN repeat-like/Quinoprotein amine dehydrogenase"/>
    <property type="match status" value="3"/>
</dbReference>
<name>A0AAF0ERV2_9BASI</name>
<evidence type="ECO:0000259" key="4">
    <source>
        <dbReference type="SMART" id="SM00500"/>
    </source>
</evidence>
<dbReference type="Pfam" id="PF00400">
    <property type="entry name" value="WD40"/>
    <property type="match status" value="6"/>
</dbReference>
<feature type="repeat" description="WD" evidence="3">
    <location>
        <begin position="234"/>
        <end position="275"/>
    </location>
</feature>
<dbReference type="Proteomes" id="UP001213623">
    <property type="component" value="Chromosome 4"/>
</dbReference>
<feature type="repeat" description="WD" evidence="3">
    <location>
        <begin position="318"/>
        <end position="359"/>
    </location>
</feature>
<keyword evidence="2" id="KW-0677">Repeat</keyword>
<dbReference type="InterPro" id="IPR015943">
    <property type="entry name" value="WD40/YVTN_repeat-like_dom_sf"/>
</dbReference>
<dbReference type="Pfam" id="PF08799">
    <property type="entry name" value="PRP4"/>
    <property type="match status" value="1"/>
</dbReference>
<evidence type="ECO:0000256" key="2">
    <source>
        <dbReference type="ARBA" id="ARBA00022737"/>
    </source>
</evidence>
<gene>
    <name evidence="5" type="ORF">MNAN1_002632</name>
</gene>
<dbReference type="Gene3D" id="4.10.280.110">
    <property type="entry name" value="Pre-mRNA processing factor 4 domain"/>
    <property type="match status" value="1"/>
</dbReference>
<dbReference type="PANTHER" id="PTHR19846:SF0">
    <property type="entry name" value="PRE-MRNA PROCESSING FACTOR 4"/>
    <property type="match status" value="1"/>
</dbReference>
<evidence type="ECO:0000313" key="6">
    <source>
        <dbReference type="Proteomes" id="UP001213623"/>
    </source>
</evidence>
<dbReference type="SMART" id="SM00320">
    <property type="entry name" value="WD40"/>
    <property type="match status" value="7"/>
</dbReference>
<evidence type="ECO:0000256" key="1">
    <source>
        <dbReference type="ARBA" id="ARBA00022574"/>
    </source>
</evidence>
<feature type="repeat" description="WD" evidence="3">
    <location>
        <begin position="276"/>
        <end position="317"/>
    </location>
</feature>
<proteinExistence type="predicted"/>
<dbReference type="InterPro" id="IPR036322">
    <property type="entry name" value="WD40_repeat_dom_sf"/>
</dbReference>
<accession>A0AAF0ERV2</accession>
<dbReference type="GO" id="GO:0017070">
    <property type="term" value="F:U6 snRNA binding"/>
    <property type="evidence" value="ECO:0007669"/>
    <property type="project" value="TreeGrafter"/>
</dbReference>
<dbReference type="GO" id="GO:0000398">
    <property type="term" value="P:mRNA splicing, via spliceosome"/>
    <property type="evidence" value="ECO:0007669"/>
    <property type="project" value="TreeGrafter"/>
</dbReference>
<keyword evidence="1 3" id="KW-0853">WD repeat</keyword>
<dbReference type="InterPro" id="IPR019775">
    <property type="entry name" value="WD40_repeat_CS"/>
</dbReference>
<dbReference type="PROSITE" id="PS00678">
    <property type="entry name" value="WD_REPEATS_1"/>
    <property type="match status" value="2"/>
</dbReference>
<dbReference type="InterPro" id="IPR001680">
    <property type="entry name" value="WD40_rpt"/>
</dbReference>
<keyword evidence="6" id="KW-1185">Reference proteome</keyword>
<evidence type="ECO:0000313" key="5">
    <source>
        <dbReference type="EMBL" id="WFD27631.1"/>
    </source>
</evidence>
<dbReference type="GO" id="GO:0046540">
    <property type="term" value="C:U4/U6 x U5 tri-snRNP complex"/>
    <property type="evidence" value="ECO:0007669"/>
    <property type="project" value="TreeGrafter"/>
</dbReference>
<dbReference type="PANTHER" id="PTHR19846">
    <property type="entry name" value="WD40 REPEAT PROTEIN"/>
    <property type="match status" value="1"/>
</dbReference>
<dbReference type="PROSITE" id="PS50082">
    <property type="entry name" value="WD_REPEATS_2"/>
    <property type="match status" value="4"/>
</dbReference>
<dbReference type="PRINTS" id="PR00320">
    <property type="entry name" value="GPROTEINBRPT"/>
</dbReference>
<dbReference type="SMART" id="SM00500">
    <property type="entry name" value="SFM"/>
    <property type="match status" value="1"/>
</dbReference>
<dbReference type="SUPFAM" id="SSF158230">
    <property type="entry name" value="PRP4-like"/>
    <property type="match status" value="1"/>
</dbReference>
<evidence type="ECO:0000256" key="3">
    <source>
        <dbReference type="PROSITE-ProRule" id="PRU00221"/>
    </source>
</evidence>
<feature type="domain" description="Pre-mRNA processing factor 4 (PRP4)-like" evidence="4">
    <location>
        <begin position="15"/>
        <end position="65"/>
    </location>
</feature>
<feature type="repeat" description="WD" evidence="3">
    <location>
        <begin position="183"/>
        <end position="232"/>
    </location>
</feature>